<dbReference type="InterPro" id="IPR020945">
    <property type="entry name" value="DMSO/NO3_reduct_chaperone"/>
</dbReference>
<dbReference type="STRING" id="649764.HMPREF0762_00973"/>
<dbReference type="SUPFAM" id="SSF89155">
    <property type="entry name" value="TorD-like"/>
    <property type="match status" value="1"/>
</dbReference>
<gene>
    <name evidence="2" type="ORF">HMPREF0762_00973</name>
</gene>
<evidence type="ECO:0000313" key="3">
    <source>
        <dbReference type="Proteomes" id="UP000006001"/>
    </source>
</evidence>
<dbReference type="RefSeq" id="WP_006362229.1">
    <property type="nucleotide sequence ID" value="NZ_GG700630.1"/>
</dbReference>
<dbReference type="eggNOG" id="COG3381">
    <property type="taxonomic scope" value="Bacteria"/>
</dbReference>
<accession>D0WGL9</accession>
<evidence type="ECO:0000313" key="2">
    <source>
        <dbReference type="EMBL" id="EEZ61632.1"/>
    </source>
</evidence>
<sequence length="234" mass="24951">MSIEVLDVLDPASWHAYGMVYGFAGNELLTPMNRSHNLQGLDPGFWATMPRPETADGIDGLARLEAYAAKAALHAGDVDASVPGELAASVEYVRLFIGPPSPAANPWETGNDPLNGGKVGYGRATVAMQRLLSEEGLELSGRSNQYEDHMGVELLYLAALCEKAASRLAGADQPGSEAAKEVAGKVVWFIQAHPQAWIGNLRKNVDAERPDGYYSALLEYVDGALQDHSASIAA</sequence>
<dbReference type="GeneID" id="85007528"/>
<dbReference type="InterPro" id="IPR050289">
    <property type="entry name" value="TorD/DmsD_chaperones"/>
</dbReference>
<organism evidence="2 3">
    <name type="scientific">Slackia exigua (strain ATCC 700122 / DSM 15923 / CIP 105133 / JCM 11022 / KCTC 5966 / S-7)</name>
    <dbReference type="NCBI Taxonomy" id="649764"/>
    <lineage>
        <taxon>Bacteria</taxon>
        <taxon>Bacillati</taxon>
        <taxon>Actinomycetota</taxon>
        <taxon>Coriobacteriia</taxon>
        <taxon>Eggerthellales</taxon>
        <taxon>Eggerthellaceae</taxon>
        <taxon>Slackia</taxon>
    </lineage>
</organism>
<dbReference type="OrthoDB" id="3173219at2"/>
<evidence type="ECO:0008006" key="4">
    <source>
        <dbReference type="Google" id="ProtNLM"/>
    </source>
</evidence>
<reference evidence="2" key="1">
    <citation type="submission" date="2009-10" db="EMBL/GenBank/DDBJ databases">
        <authorList>
            <person name="Weinstock G."/>
            <person name="Sodergren E."/>
            <person name="Clifton S."/>
            <person name="Fulton L."/>
            <person name="Fulton B."/>
            <person name="Courtney L."/>
            <person name="Fronick C."/>
            <person name="Harrison M."/>
            <person name="Strong C."/>
            <person name="Farmer C."/>
            <person name="Delahaunty K."/>
            <person name="Markovic C."/>
            <person name="Hall O."/>
            <person name="Minx P."/>
            <person name="Tomlinson C."/>
            <person name="Mitreva M."/>
            <person name="Nelson J."/>
            <person name="Hou S."/>
            <person name="Wollam A."/>
            <person name="Pepin K.H."/>
            <person name="Johnson M."/>
            <person name="Bhonagiri V."/>
            <person name="Nash W.E."/>
            <person name="Warren W."/>
            <person name="Chinwalla A."/>
            <person name="Mardis E.R."/>
            <person name="Wilson R.K."/>
        </authorList>
    </citation>
    <scope>NUCLEOTIDE SEQUENCE [LARGE SCALE GENOMIC DNA]</scope>
    <source>
        <strain evidence="2">ATCC 700122</strain>
    </source>
</reference>
<dbReference type="Proteomes" id="UP000006001">
    <property type="component" value="Unassembled WGS sequence"/>
</dbReference>
<dbReference type="PANTHER" id="PTHR34227">
    <property type="entry name" value="CHAPERONE PROTEIN YCDY"/>
    <property type="match status" value="1"/>
</dbReference>
<keyword evidence="3" id="KW-1185">Reference proteome</keyword>
<dbReference type="EMBL" id="ACUX02000006">
    <property type="protein sequence ID" value="EEZ61632.1"/>
    <property type="molecule type" value="Genomic_DNA"/>
</dbReference>
<dbReference type="AlphaFoldDB" id="D0WGL9"/>
<dbReference type="InterPro" id="IPR036411">
    <property type="entry name" value="TorD-like_sf"/>
</dbReference>
<dbReference type="PANTHER" id="PTHR34227:SF1">
    <property type="entry name" value="DIMETHYL SULFOXIDE REDUCTASE CHAPERONE-RELATED"/>
    <property type="match status" value="1"/>
</dbReference>
<keyword evidence="1" id="KW-0143">Chaperone</keyword>
<name>D0WGL9_SLAES</name>
<comment type="caution">
    <text evidence="2">The sequence shown here is derived from an EMBL/GenBank/DDBJ whole genome shotgun (WGS) entry which is preliminary data.</text>
</comment>
<dbReference type="Gene3D" id="1.10.3480.10">
    <property type="entry name" value="TorD-like"/>
    <property type="match status" value="1"/>
</dbReference>
<dbReference type="Pfam" id="PF02613">
    <property type="entry name" value="Nitrate_red_del"/>
    <property type="match status" value="1"/>
</dbReference>
<dbReference type="HOGENOM" id="CLU_077650_0_0_11"/>
<proteinExistence type="predicted"/>
<evidence type="ECO:0000256" key="1">
    <source>
        <dbReference type="ARBA" id="ARBA00023186"/>
    </source>
</evidence>
<protein>
    <recommendedName>
        <fullName evidence="4">Cytoplasmic chaperone TorD</fullName>
    </recommendedName>
</protein>